<accession>A0ACD4NHZ8</accession>
<dbReference type="Proteomes" id="UP001163223">
    <property type="component" value="Chromosome"/>
</dbReference>
<keyword evidence="2" id="KW-1185">Reference proteome</keyword>
<protein>
    <submittedName>
        <fullName evidence="1">Uncharacterized protein</fullName>
    </submittedName>
</protein>
<dbReference type="EMBL" id="CP113520">
    <property type="protein sequence ID" value="WAJ26463.1"/>
    <property type="molecule type" value="Genomic_DNA"/>
</dbReference>
<sequence length="83" mass="9170">MFLAVFATATLSACSAQRPPEGFDFRARPPAVREGDTCQRYAFETGRRRYELLQQIQGDAFAALLANRAAERAFARCRAGRAG</sequence>
<proteinExistence type="predicted"/>
<organism evidence="1 2">
    <name type="scientific">Antarcticirhabdus aurantiaca</name>
    <dbReference type="NCBI Taxonomy" id="2606717"/>
    <lineage>
        <taxon>Bacteria</taxon>
        <taxon>Pseudomonadati</taxon>
        <taxon>Pseudomonadota</taxon>
        <taxon>Alphaproteobacteria</taxon>
        <taxon>Hyphomicrobiales</taxon>
        <taxon>Aurantimonadaceae</taxon>
        <taxon>Antarcticirhabdus</taxon>
    </lineage>
</organism>
<gene>
    <name evidence="1" type="ORF">OXU80_16435</name>
</gene>
<evidence type="ECO:0000313" key="2">
    <source>
        <dbReference type="Proteomes" id="UP001163223"/>
    </source>
</evidence>
<evidence type="ECO:0000313" key="1">
    <source>
        <dbReference type="EMBL" id="WAJ26463.1"/>
    </source>
</evidence>
<reference evidence="1" key="1">
    <citation type="submission" date="2022-11" db="EMBL/GenBank/DDBJ databases">
        <title>beta-Carotene-producing bacterium, Jeongeuplla avenae sp. nov., alleviates the salt stress of Arabidopsis seedlings.</title>
        <authorList>
            <person name="Jiang L."/>
            <person name="Lee J."/>
        </authorList>
    </citation>
    <scope>NUCLEOTIDE SEQUENCE</scope>
    <source>
        <strain evidence="1">DY_R2A_6</strain>
    </source>
</reference>
<name>A0ACD4NHZ8_9HYPH</name>